<dbReference type="EMBL" id="AZBU02000004">
    <property type="protein sequence ID" value="TKR82545.1"/>
    <property type="molecule type" value="Genomic_DNA"/>
</dbReference>
<dbReference type="Proteomes" id="UP000298663">
    <property type="component" value="Unassembled WGS sequence"/>
</dbReference>
<name>A0A4V6A3C4_STECR</name>
<comment type="caution">
    <text evidence="1">The sequence shown here is derived from an EMBL/GenBank/DDBJ whole genome shotgun (WGS) entry which is preliminary data.</text>
</comment>
<reference evidence="1 2" key="1">
    <citation type="journal article" date="2015" name="Genome Biol.">
        <title>Comparative genomics of Steinernema reveals deeply conserved gene regulatory networks.</title>
        <authorList>
            <person name="Dillman A.R."/>
            <person name="Macchietto M."/>
            <person name="Porter C.F."/>
            <person name="Rogers A."/>
            <person name="Williams B."/>
            <person name="Antoshechkin I."/>
            <person name="Lee M.M."/>
            <person name="Goodwin Z."/>
            <person name="Lu X."/>
            <person name="Lewis E.E."/>
            <person name="Goodrich-Blair H."/>
            <person name="Stock S.P."/>
            <person name="Adams B.J."/>
            <person name="Sternberg P.W."/>
            <person name="Mortazavi A."/>
        </authorList>
    </citation>
    <scope>NUCLEOTIDE SEQUENCE [LARGE SCALE GENOMIC DNA]</scope>
    <source>
        <strain evidence="1 2">ALL</strain>
    </source>
</reference>
<accession>A0A4V6A3C4</accession>
<keyword evidence="2" id="KW-1185">Reference proteome</keyword>
<organism evidence="1 2">
    <name type="scientific">Steinernema carpocapsae</name>
    <name type="common">Entomopathogenic nematode</name>
    <dbReference type="NCBI Taxonomy" id="34508"/>
    <lineage>
        <taxon>Eukaryota</taxon>
        <taxon>Metazoa</taxon>
        <taxon>Ecdysozoa</taxon>
        <taxon>Nematoda</taxon>
        <taxon>Chromadorea</taxon>
        <taxon>Rhabditida</taxon>
        <taxon>Tylenchina</taxon>
        <taxon>Panagrolaimomorpha</taxon>
        <taxon>Strongyloidoidea</taxon>
        <taxon>Steinernematidae</taxon>
        <taxon>Steinernema</taxon>
    </lineage>
</organism>
<evidence type="ECO:0000313" key="2">
    <source>
        <dbReference type="Proteomes" id="UP000298663"/>
    </source>
</evidence>
<reference evidence="1 2" key="2">
    <citation type="journal article" date="2019" name="G3 (Bethesda)">
        <title>Hybrid Assembly of the Genome of the Entomopathogenic Nematode Steinernema carpocapsae Identifies the X-Chromosome.</title>
        <authorList>
            <person name="Serra L."/>
            <person name="Macchietto M."/>
            <person name="Macias-Munoz A."/>
            <person name="McGill C.J."/>
            <person name="Rodriguez I.M."/>
            <person name="Rodriguez B."/>
            <person name="Murad R."/>
            <person name="Mortazavi A."/>
        </authorList>
    </citation>
    <scope>NUCLEOTIDE SEQUENCE [LARGE SCALE GENOMIC DNA]</scope>
    <source>
        <strain evidence="1 2">ALL</strain>
    </source>
</reference>
<evidence type="ECO:0000313" key="1">
    <source>
        <dbReference type="EMBL" id="TKR82545.1"/>
    </source>
</evidence>
<proteinExistence type="predicted"/>
<dbReference type="AlphaFoldDB" id="A0A4V6A3C4"/>
<protein>
    <submittedName>
        <fullName evidence="1">Uncharacterized protein</fullName>
    </submittedName>
</protein>
<gene>
    <name evidence="1" type="ORF">L596_016254</name>
</gene>
<sequence length="82" mass="9712">MCLSFENLVLNFAFLPCQQMKKYLRNGPFRHALPNHLIPGHLYLFVQNAFNPFFYDSVFLIYKEASYILQSLKLSFWCTVTL</sequence>